<dbReference type="GO" id="GO:0016491">
    <property type="term" value="F:oxidoreductase activity"/>
    <property type="evidence" value="ECO:0007669"/>
    <property type="project" value="InterPro"/>
</dbReference>
<dbReference type="EMBL" id="CP001635">
    <property type="protein sequence ID" value="ACS18744.1"/>
    <property type="molecule type" value="Genomic_DNA"/>
</dbReference>
<protein>
    <submittedName>
        <fullName evidence="2">DSBA oxidoreductase</fullName>
    </submittedName>
</protein>
<dbReference type="HOGENOM" id="CLU_069253_0_2_4"/>
<gene>
    <name evidence="2" type="ordered locus">Vapar_2107</name>
</gene>
<dbReference type="PANTHER" id="PTHR13887">
    <property type="entry name" value="GLUTATHIONE S-TRANSFERASE KAPPA"/>
    <property type="match status" value="1"/>
</dbReference>
<dbReference type="PANTHER" id="PTHR13887:SF41">
    <property type="entry name" value="THIOREDOXIN SUPERFAMILY PROTEIN"/>
    <property type="match status" value="1"/>
</dbReference>
<proteinExistence type="predicted"/>
<feature type="domain" description="DSBA-like thioredoxin" evidence="1">
    <location>
        <begin position="6"/>
        <end position="200"/>
    </location>
</feature>
<accession>C5CWI9</accession>
<dbReference type="Gene3D" id="3.40.30.10">
    <property type="entry name" value="Glutaredoxin"/>
    <property type="match status" value="1"/>
</dbReference>
<dbReference type="CDD" id="cd03024">
    <property type="entry name" value="DsbA_FrnE"/>
    <property type="match status" value="1"/>
</dbReference>
<dbReference type="AlphaFoldDB" id="C5CWI9"/>
<name>C5CWI9_VARPS</name>
<dbReference type="STRING" id="543728.Vapar_2107"/>
<dbReference type="InterPro" id="IPR036249">
    <property type="entry name" value="Thioredoxin-like_sf"/>
</dbReference>
<dbReference type="Pfam" id="PF01323">
    <property type="entry name" value="DSBA"/>
    <property type="match status" value="1"/>
</dbReference>
<organism evidence="2">
    <name type="scientific">Variovorax paradoxus (strain S110)</name>
    <dbReference type="NCBI Taxonomy" id="543728"/>
    <lineage>
        <taxon>Bacteria</taxon>
        <taxon>Pseudomonadati</taxon>
        <taxon>Pseudomonadota</taxon>
        <taxon>Betaproteobacteria</taxon>
        <taxon>Burkholderiales</taxon>
        <taxon>Comamonadaceae</taxon>
        <taxon>Variovorax</taxon>
    </lineage>
</organism>
<evidence type="ECO:0000313" key="2">
    <source>
        <dbReference type="EMBL" id="ACS18744.1"/>
    </source>
</evidence>
<reference evidence="2" key="1">
    <citation type="submission" date="2009-06" db="EMBL/GenBank/DDBJ databases">
        <title>Complete sequence of chromosome 1 of Variovorax paradoxus S110.</title>
        <authorList>
            <consortium name="US DOE Joint Genome Institute"/>
            <person name="Lucas S."/>
            <person name="Copeland A."/>
            <person name="Lapidus A."/>
            <person name="Glavina del Rio T."/>
            <person name="Tice H."/>
            <person name="Bruce D."/>
            <person name="Goodwin L."/>
            <person name="Pitluck S."/>
            <person name="Chertkov O."/>
            <person name="Brettin T."/>
            <person name="Detter J.C."/>
            <person name="Han C."/>
            <person name="Larimer F."/>
            <person name="Land M."/>
            <person name="Hauser L."/>
            <person name="Kyrpides N."/>
            <person name="Ovchinnikova G."/>
            <person name="Orwin P."/>
            <person name="Leadbetter J.R."/>
            <person name="Spain J.C."/>
            <person name="Han J.I."/>
        </authorList>
    </citation>
    <scope>NUCLEOTIDE SEQUENCE</scope>
    <source>
        <strain evidence="2">S110</strain>
    </source>
</reference>
<dbReference type="eggNOG" id="COG2761">
    <property type="taxonomic scope" value="Bacteria"/>
</dbReference>
<evidence type="ECO:0000259" key="1">
    <source>
        <dbReference type="Pfam" id="PF01323"/>
    </source>
</evidence>
<dbReference type="KEGG" id="vap:Vapar_2107"/>
<dbReference type="InterPro" id="IPR001853">
    <property type="entry name" value="DSBA-like_thioredoxin_dom"/>
</dbReference>
<dbReference type="SUPFAM" id="SSF52833">
    <property type="entry name" value="Thioredoxin-like"/>
    <property type="match status" value="1"/>
</dbReference>
<sequence length="226" mass="24776">MKLVKVEIWSDFVCPWCWIAKRRFESVAKALAEEIQVAPTYKSYRLSPGMVPTGFKAALAKKFGSARAAEELMATVSKQAALDGLIYNFSNMKFGDTTDVHALVKSVASPTLQGLLIDRVFHAYISEGFNIFDRAVLQEIALQSGILSEQVDLDLYESIAAIEREEAEATRITGGVPLFVFNSKFVLSGAQPIEVFEQVLRRAAEESLATVTVANAGVCESEGCRI</sequence>